<dbReference type="EMBL" id="QNUK01000115">
    <property type="protein sequence ID" value="KAF5901315.1"/>
    <property type="molecule type" value="Genomic_DNA"/>
</dbReference>
<gene>
    <name evidence="2" type="ORF">DAT39_008933</name>
</gene>
<dbReference type="AlphaFoldDB" id="A0A8J4TT40"/>
<comment type="caution">
    <text evidence="2">The sequence shown here is derived from an EMBL/GenBank/DDBJ whole genome shotgun (WGS) entry which is preliminary data.</text>
</comment>
<reference evidence="2" key="1">
    <citation type="submission" date="2020-07" db="EMBL/GenBank/DDBJ databases">
        <title>Clarias magur genome sequencing, assembly and annotation.</title>
        <authorList>
            <person name="Kushwaha B."/>
            <person name="Kumar R."/>
            <person name="Das P."/>
            <person name="Joshi C.G."/>
            <person name="Kumar D."/>
            <person name="Nagpure N.S."/>
            <person name="Pandey M."/>
            <person name="Agarwal S."/>
            <person name="Srivastava S."/>
            <person name="Singh M."/>
            <person name="Sahoo L."/>
            <person name="Jayasankar P."/>
            <person name="Meher P.K."/>
            <person name="Koringa P.G."/>
            <person name="Iquebal M.A."/>
            <person name="Das S.P."/>
            <person name="Bit A."/>
            <person name="Patnaik S."/>
            <person name="Patel N."/>
            <person name="Shah T.M."/>
            <person name="Hinsu A."/>
            <person name="Jena J.K."/>
        </authorList>
    </citation>
    <scope>NUCLEOTIDE SEQUENCE</scope>
    <source>
        <strain evidence="2">CIFAMagur01</strain>
        <tissue evidence="2">Testis</tissue>
    </source>
</reference>
<name>A0A8J4TT40_CLAMG</name>
<feature type="region of interest" description="Disordered" evidence="1">
    <location>
        <begin position="37"/>
        <end position="58"/>
    </location>
</feature>
<protein>
    <submittedName>
        <fullName evidence="2">Uncharacterized protein</fullName>
    </submittedName>
</protein>
<accession>A0A8J4TT40</accession>
<proteinExistence type="predicted"/>
<organism evidence="2 3">
    <name type="scientific">Clarias magur</name>
    <name type="common">Asian catfish</name>
    <name type="synonym">Macropteronotus magur</name>
    <dbReference type="NCBI Taxonomy" id="1594786"/>
    <lineage>
        <taxon>Eukaryota</taxon>
        <taxon>Metazoa</taxon>
        <taxon>Chordata</taxon>
        <taxon>Craniata</taxon>
        <taxon>Vertebrata</taxon>
        <taxon>Euteleostomi</taxon>
        <taxon>Actinopterygii</taxon>
        <taxon>Neopterygii</taxon>
        <taxon>Teleostei</taxon>
        <taxon>Ostariophysi</taxon>
        <taxon>Siluriformes</taxon>
        <taxon>Clariidae</taxon>
        <taxon>Clarias</taxon>
    </lineage>
</organism>
<evidence type="ECO:0000313" key="3">
    <source>
        <dbReference type="Proteomes" id="UP000727407"/>
    </source>
</evidence>
<evidence type="ECO:0000256" key="1">
    <source>
        <dbReference type="SAM" id="MobiDB-lite"/>
    </source>
</evidence>
<evidence type="ECO:0000313" key="2">
    <source>
        <dbReference type="EMBL" id="KAF5901315.1"/>
    </source>
</evidence>
<keyword evidence="3" id="KW-1185">Reference proteome</keyword>
<dbReference type="Proteomes" id="UP000727407">
    <property type="component" value="Unassembled WGS sequence"/>
</dbReference>
<sequence>MTLISRRGPSDFYSVVLQGDEAVRRSPRSQLRCELEAKTGGGGTKRSMGRRTRGRLGEGAAELDRKTLGLEARAQVHHRRQCKALQKAIRTRQQCWLEPQSCVMMQ</sequence>